<evidence type="ECO:0000313" key="2">
    <source>
        <dbReference type="Proteomes" id="UP000273786"/>
    </source>
</evidence>
<evidence type="ECO:0000313" key="1">
    <source>
        <dbReference type="EMBL" id="RRI03807.1"/>
    </source>
</evidence>
<gene>
    <name evidence="1" type="ORF">EH240_08855</name>
</gene>
<dbReference type="RefSeq" id="WP_124997254.1">
    <property type="nucleotide sequence ID" value="NZ_RQXT01000008.1"/>
</dbReference>
<sequence>MIFDYAPPGKTVSGTLFYLMLSPLSKTLEREEIRLSRRAEIEADRHAARAGDTYSVARALLLVGAASALFKDRVDDPLRRELLGSMTPPEPPLARMLKAASELFDTATLKEHIQKAWAAPDDEKSDHPPWPERLAALGYASPPTIEPVERTALLTLLPSETVAERVRYFDYEWTSRVADHLDR</sequence>
<organism evidence="1 2">
    <name type="scientific">Mesorhizobium tamadayense</name>
    <dbReference type="NCBI Taxonomy" id="425306"/>
    <lineage>
        <taxon>Bacteria</taxon>
        <taxon>Pseudomonadati</taxon>
        <taxon>Pseudomonadota</taxon>
        <taxon>Alphaproteobacteria</taxon>
        <taxon>Hyphomicrobiales</taxon>
        <taxon>Phyllobacteriaceae</taxon>
        <taxon>Mesorhizobium</taxon>
    </lineage>
</organism>
<keyword evidence="2" id="KW-1185">Reference proteome</keyword>
<accession>A0A3P3FZA5</accession>
<reference evidence="1 2" key="1">
    <citation type="submission" date="2018-11" db="EMBL/GenBank/DDBJ databases">
        <title>the genome of Mesorhizobium tamadayense DSM 28320.</title>
        <authorList>
            <person name="Gao J."/>
        </authorList>
    </citation>
    <scope>NUCLEOTIDE SEQUENCE [LARGE SCALE GENOMIC DNA]</scope>
    <source>
        <strain evidence="1 2">DSM 28320</strain>
    </source>
</reference>
<dbReference type="EMBL" id="RQXT01000008">
    <property type="protein sequence ID" value="RRI03807.1"/>
    <property type="molecule type" value="Genomic_DNA"/>
</dbReference>
<name>A0A3P3FZA5_9HYPH</name>
<dbReference type="AlphaFoldDB" id="A0A3P3FZA5"/>
<proteinExistence type="predicted"/>
<comment type="caution">
    <text evidence="1">The sequence shown here is derived from an EMBL/GenBank/DDBJ whole genome shotgun (WGS) entry which is preliminary data.</text>
</comment>
<dbReference type="OrthoDB" id="8100170at2"/>
<dbReference type="Proteomes" id="UP000273786">
    <property type="component" value="Unassembled WGS sequence"/>
</dbReference>
<protein>
    <submittedName>
        <fullName evidence="1">Uncharacterized protein</fullName>
    </submittedName>
</protein>